<dbReference type="InterPro" id="IPR036264">
    <property type="entry name" value="Bact_exopeptidase_dim_dom"/>
</dbReference>
<feature type="binding site" evidence="16">
    <location>
        <position position="100"/>
    </location>
    <ligand>
        <name>Zn(2+)</name>
        <dbReference type="ChEBI" id="CHEBI:29105"/>
        <label>2</label>
    </ligand>
</feature>
<keyword evidence="12 16" id="KW-0457">Lysine biosynthesis</keyword>
<accession>A0A451D441</accession>
<evidence type="ECO:0000256" key="7">
    <source>
        <dbReference type="ARBA" id="ARBA00022605"/>
    </source>
</evidence>
<dbReference type="Gene3D" id="3.40.630.10">
    <property type="entry name" value="Zn peptidases"/>
    <property type="match status" value="2"/>
</dbReference>
<keyword evidence="11 16" id="KW-0220">Diaminopimelate biosynthesis</keyword>
<feature type="binding site" evidence="16">
    <location>
        <position position="100"/>
    </location>
    <ligand>
        <name>Zn(2+)</name>
        <dbReference type="ChEBI" id="CHEBI:29105"/>
        <label>1</label>
    </ligand>
</feature>
<evidence type="ECO:0000256" key="11">
    <source>
        <dbReference type="ARBA" id="ARBA00022915"/>
    </source>
</evidence>
<dbReference type="InterPro" id="IPR011650">
    <property type="entry name" value="Peptidase_M20_dimer"/>
</dbReference>
<dbReference type="AlphaFoldDB" id="A0A451D441"/>
<comment type="cofactor">
    <cofactor evidence="16">
        <name>Zn(2+)</name>
        <dbReference type="ChEBI" id="CHEBI:29105"/>
    </cofactor>
    <cofactor evidence="16">
        <name>Co(2+)</name>
        <dbReference type="ChEBI" id="CHEBI:48828"/>
    </cofactor>
    <text evidence="16">Binds 2 Zn(2+) or Co(2+) ions per subunit.</text>
</comment>
<dbReference type="GO" id="GO:0008777">
    <property type="term" value="F:acetylornithine deacetylase activity"/>
    <property type="evidence" value="ECO:0007669"/>
    <property type="project" value="TreeGrafter"/>
</dbReference>
<dbReference type="GO" id="GO:0009089">
    <property type="term" value="P:lysine biosynthetic process via diaminopimelate"/>
    <property type="evidence" value="ECO:0007669"/>
    <property type="project" value="UniProtKB-UniRule"/>
</dbReference>
<evidence type="ECO:0000256" key="14">
    <source>
        <dbReference type="ARBA" id="ARBA00031891"/>
    </source>
</evidence>
<dbReference type="GO" id="GO:0050897">
    <property type="term" value="F:cobalt ion binding"/>
    <property type="evidence" value="ECO:0007669"/>
    <property type="project" value="UniProtKB-UniRule"/>
</dbReference>
<dbReference type="NCBIfam" id="NF009557">
    <property type="entry name" value="PRK13009.1"/>
    <property type="match status" value="1"/>
</dbReference>
<evidence type="ECO:0000256" key="6">
    <source>
        <dbReference type="ARBA" id="ARBA00022391"/>
    </source>
</evidence>
<keyword evidence="8 16" id="KW-0479">Metal-binding</keyword>
<comment type="similarity">
    <text evidence="3 16">Belongs to the peptidase M20A family. DapE subfamily.</text>
</comment>
<organism evidence="18 19">
    <name type="scientific">Candidatus Erwinia haradaeae</name>
    <dbReference type="NCBI Taxonomy" id="1922217"/>
    <lineage>
        <taxon>Bacteria</taxon>
        <taxon>Pseudomonadati</taxon>
        <taxon>Pseudomonadota</taxon>
        <taxon>Gammaproteobacteria</taxon>
        <taxon>Enterobacterales</taxon>
        <taxon>Erwiniaceae</taxon>
        <taxon>Erwinia</taxon>
    </lineage>
</organism>
<evidence type="ECO:0000256" key="4">
    <source>
        <dbReference type="ARBA" id="ARBA00011738"/>
    </source>
</evidence>
<dbReference type="GO" id="GO:0008270">
    <property type="term" value="F:zinc ion binding"/>
    <property type="evidence" value="ECO:0007669"/>
    <property type="project" value="UniProtKB-UniRule"/>
</dbReference>
<evidence type="ECO:0000313" key="18">
    <source>
        <dbReference type="EMBL" id="VFP80427.1"/>
    </source>
</evidence>
<reference evidence="18 19" key="1">
    <citation type="submission" date="2019-02" db="EMBL/GenBank/DDBJ databases">
        <authorList>
            <person name="Manzano-Marin A."/>
            <person name="Manzano-Marin A."/>
        </authorList>
    </citation>
    <scope>NUCLEOTIDE SEQUENCE [LARGE SCALE GENOMIC DNA]</scope>
    <source>
        <strain evidence="18 19">ErCisplendens/pseudotsugae</strain>
    </source>
</reference>
<comment type="cofactor">
    <cofactor evidence="1">
        <name>Co(2+)</name>
        <dbReference type="ChEBI" id="CHEBI:48828"/>
    </cofactor>
</comment>
<protein>
    <recommendedName>
        <fullName evidence="6 16">Succinyl-diaminopimelate desuccinylase</fullName>
        <shortName evidence="16">SDAP desuccinylase</shortName>
        <ecNumber evidence="5 16">3.5.1.18</ecNumber>
    </recommendedName>
    <alternativeName>
        <fullName evidence="14 16">N-succinyl-LL-2,6-diaminoheptanedioate amidohydrolase</fullName>
    </alternativeName>
</protein>
<dbReference type="FunFam" id="3.40.630.10:FF:000005">
    <property type="entry name" value="Succinyl-diaminopimelate desuccinylase"/>
    <property type="match status" value="1"/>
</dbReference>
<evidence type="ECO:0000256" key="16">
    <source>
        <dbReference type="HAMAP-Rule" id="MF_01690"/>
    </source>
</evidence>
<evidence type="ECO:0000256" key="1">
    <source>
        <dbReference type="ARBA" id="ARBA00001941"/>
    </source>
</evidence>
<dbReference type="EMBL" id="LR217705">
    <property type="protein sequence ID" value="VFP80427.1"/>
    <property type="molecule type" value="Genomic_DNA"/>
</dbReference>
<feature type="binding site" evidence="16">
    <location>
        <position position="349"/>
    </location>
    <ligand>
        <name>Zn(2+)</name>
        <dbReference type="ChEBI" id="CHEBI:29105"/>
        <label>2</label>
    </ligand>
</feature>
<evidence type="ECO:0000256" key="9">
    <source>
        <dbReference type="ARBA" id="ARBA00022801"/>
    </source>
</evidence>
<evidence type="ECO:0000256" key="3">
    <source>
        <dbReference type="ARBA" id="ARBA00006746"/>
    </source>
</evidence>
<keyword evidence="7 16" id="KW-0028">Amino-acid biosynthesis</keyword>
<dbReference type="Gene3D" id="3.30.70.360">
    <property type="match status" value="1"/>
</dbReference>
<evidence type="ECO:0000256" key="13">
    <source>
        <dbReference type="ARBA" id="ARBA00023285"/>
    </source>
</evidence>
<dbReference type="PROSITE" id="PS00758">
    <property type="entry name" value="ARGE_DAPE_CPG2_1"/>
    <property type="match status" value="1"/>
</dbReference>
<name>A0A451D441_9GAMM</name>
<evidence type="ECO:0000256" key="12">
    <source>
        <dbReference type="ARBA" id="ARBA00023154"/>
    </source>
</evidence>
<dbReference type="CDD" id="cd03891">
    <property type="entry name" value="M20_DapE_proteobac"/>
    <property type="match status" value="1"/>
</dbReference>
<dbReference type="InterPro" id="IPR005941">
    <property type="entry name" value="DapE_proteobac"/>
</dbReference>
<dbReference type="Pfam" id="PF01546">
    <property type="entry name" value="Peptidase_M20"/>
    <property type="match status" value="1"/>
</dbReference>
<dbReference type="InterPro" id="IPR002933">
    <property type="entry name" value="Peptidase_M20"/>
</dbReference>
<proteinExistence type="inferred from homology"/>
<feature type="binding site" evidence="16">
    <location>
        <position position="163"/>
    </location>
    <ligand>
        <name>Zn(2+)</name>
        <dbReference type="ChEBI" id="CHEBI:29105"/>
        <label>1</label>
    </ligand>
</feature>
<dbReference type="EC" id="3.5.1.18" evidence="5 16"/>
<comment type="catalytic activity">
    <reaction evidence="15 16">
        <text>N-succinyl-(2S,6S)-2,6-diaminopimelate + H2O = (2S,6S)-2,6-diaminopimelate + succinate</text>
        <dbReference type="Rhea" id="RHEA:22608"/>
        <dbReference type="ChEBI" id="CHEBI:15377"/>
        <dbReference type="ChEBI" id="CHEBI:30031"/>
        <dbReference type="ChEBI" id="CHEBI:57609"/>
        <dbReference type="ChEBI" id="CHEBI:58087"/>
        <dbReference type="EC" id="3.5.1.18"/>
    </reaction>
</comment>
<evidence type="ECO:0000256" key="2">
    <source>
        <dbReference type="ARBA" id="ARBA00005130"/>
    </source>
</evidence>
<evidence type="ECO:0000256" key="15">
    <source>
        <dbReference type="ARBA" id="ARBA00051301"/>
    </source>
</evidence>
<evidence type="ECO:0000259" key="17">
    <source>
        <dbReference type="Pfam" id="PF07687"/>
    </source>
</evidence>
<feature type="domain" description="Peptidase M20 dimerisation" evidence="17">
    <location>
        <begin position="176"/>
        <end position="278"/>
    </location>
</feature>
<feature type="binding site" evidence="16">
    <location>
        <position position="135"/>
    </location>
    <ligand>
        <name>Zn(2+)</name>
        <dbReference type="ChEBI" id="CHEBI:29105"/>
        <label>2</label>
    </ligand>
</feature>
<dbReference type="Proteomes" id="UP000294338">
    <property type="component" value="Chromosome 1"/>
</dbReference>
<feature type="binding site" evidence="16">
    <location>
        <position position="67"/>
    </location>
    <ligand>
        <name>Zn(2+)</name>
        <dbReference type="ChEBI" id="CHEBI:29105"/>
        <label>1</label>
    </ligand>
</feature>
<dbReference type="GO" id="GO:0009014">
    <property type="term" value="F:succinyl-diaminopimelate desuccinylase activity"/>
    <property type="evidence" value="ECO:0007669"/>
    <property type="project" value="UniProtKB-UniRule"/>
</dbReference>
<dbReference type="HAMAP" id="MF_01690">
    <property type="entry name" value="DapE"/>
    <property type="match status" value="1"/>
</dbReference>
<dbReference type="SUPFAM" id="SSF53187">
    <property type="entry name" value="Zn-dependent exopeptidases"/>
    <property type="match status" value="1"/>
</dbReference>
<keyword evidence="10 16" id="KW-0862">Zinc</keyword>
<dbReference type="GO" id="GO:0006526">
    <property type="term" value="P:L-arginine biosynthetic process"/>
    <property type="evidence" value="ECO:0007669"/>
    <property type="project" value="TreeGrafter"/>
</dbReference>
<keyword evidence="13 16" id="KW-0170">Cobalt</keyword>
<dbReference type="UniPathway" id="UPA00034">
    <property type="reaction ID" value="UER00021"/>
</dbReference>
<evidence type="ECO:0000256" key="8">
    <source>
        <dbReference type="ARBA" id="ARBA00022723"/>
    </source>
</evidence>
<evidence type="ECO:0000256" key="10">
    <source>
        <dbReference type="ARBA" id="ARBA00022833"/>
    </source>
</evidence>
<dbReference type="SUPFAM" id="SSF55031">
    <property type="entry name" value="Bacterial exopeptidase dimerisation domain"/>
    <property type="match status" value="1"/>
</dbReference>
<dbReference type="GO" id="GO:0019877">
    <property type="term" value="P:diaminopimelate biosynthetic process"/>
    <property type="evidence" value="ECO:0007669"/>
    <property type="project" value="UniProtKB-UniRule"/>
</dbReference>
<dbReference type="NCBIfam" id="TIGR01246">
    <property type="entry name" value="dapE_proteo"/>
    <property type="match status" value="1"/>
</dbReference>
<comment type="pathway">
    <text evidence="2 16">Amino-acid biosynthesis; L-lysine biosynthesis via DAP pathway; LL-2,6-diaminopimelate from (S)-tetrahydrodipicolinate (succinylase route): step 3/3.</text>
</comment>
<feature type="active site" evidence="16">
    <location>
        <position position="69"/>
    </location>
</feature>
<dbReference type="PANTHER" id="PTHR43808:SF31">
    <property type="entry name" value="N-ACETYL-L-CITRULLINE DEACETYLASE"/>
    <property type="match status" value="1"/>
</dbReference>
<gene>
    <name evidence="16 18" type="primary">dapE</name>
    <name evidence="18" type="ORF">ERCISPPS3390_291</name>
</gene>
<dbReference type="Pfam" id="PF07687">
    <property type="entry name" value="M20_dimer"/>
    <property type="match status" value="1"/>
</dbReference>
<dbReference type="InterPro" id="IPR050072">
    <property type="entry name" value="Peptidase_M20A"/>
</dbReference>
<keyword evidence="9 16" id="KW-0378">Hydrolase</keyword>
<comment type="function">
    <text evidence="16">Catalyzes the hydrolysis of N-succinyl-L,L-diaminopimelic acid (SDAP), forming succinate and LL-2,6-diaminopimelate (DAP), an intermediate involved in the bacterial biosynthesis of lysine and meso-diaminopimelic acid, an essential component of bacterial cell walls.</text>
</comment>
<comment type="subunit">
    <text evidence="4 16">Homodimer.</text>
</comment>
<dbReference type="InterPro" id="IPR001261">
    <property type="entry name" value="ArgE/DapE_CS"/>
</dbReference>
<feature type="active site" description="Proton acceptor" evidence="16">
    <location>
        <position position="134"/>
    </location>
</feature>
<evidence type="ECO:0000313" key="19">
    <source>
        <dbReference type="Proteomes" id="UP000294338"/>
    </source>
</evidence>
<evidence type="ECO:0000256" key="5">
    <source>
        <dbReference type="ARBA" id="ARBA00011921"/>
    </source>
</evidence>
<sequence length="376" mass="41723">MISCPIVELTKQLISCPSISPDDAGCQAILISRLKRIGFVIESMNIGDTKNFWAWRGHGKSLAFSGHTDVVPTGDLQYWIHPPFELSMQNGILFGRGVADMKGALAAMIIAAERFLTIYPMHKGRLVFVITSDEEGSGKNGTVKVVEELIARHETLDYCLLGEPTSTQTVGDVIKNGRRGSITANIHIQGLQGHIAYPHLADNPIHHTIPILHELLATQWDTGSEFFPPTCMQISNIKAGTGASNIIPGDCFIKLNFRFSPKLTEILIQQRVQDLCNRYDCRYNITWQSIRKPFLTLNGDLIDVVVKTVEYYTNSAPKILTTGGTSDGYFFKKMGAQVVELGLVNATIHQSNECVKASDLQVLSKMYQRIMEQLII</sequence>
<dbReference type="PANTHER" id="PTHR43808">
    <property type="entry name" value="ACETYLORNITHINE DEACETYLASE"/>
    <property type="match status" value="1"/>
</dbReference>